<dbReference type="PANTHER" id="PTHR30015">
    <property type="entry name" value="MRR RESTRICTION SYSTEM PROTEIN"/>
    <property type="match status" value="1"/>
</dbReference>
<dbReference type="Proteomes" id="UP001595916">
    <property type="component" value="Unassembled WGS sequence"/>
</dbReference>
<protein>
    <submittedName>
        <fullName evidence="2">Restriction endonuclease</fullName>
    </submittedName>
</protein>
<proteinExistence type="predicted"/>
<keyword evidence="2" id="KW-0540">Nuclease</keyword>
<evidence type="ECO:0000259" key="1">
    <source>
        <dbReference type="Pfam" id="PF04471"/>
    </source>
</evidence>
<dbReference type="InterPro" id="IPR007560">
    <property type="entry name" value="Restrct_endonuc_IV_Mrr"/>
</dbReference>
<dbReference type="Gene3D" id="3.40.1350.10">
    <property type="match status" value="1"/>
</dbReference>
<evidence type="ECO:0000313" key="3">
    <source>
        <dbReference type="Proteomes" id="UP001595916"/>
    </source>
</evidence>
<reference evidence="3" key="1">
    <citation type="journal article" date="2019" name="Int. J. Syst. Evol. Microbiol.">
        <title>The Global Catalogue of Microorganisms (GCM) 10K type strain sequencing project: providing services to taxonomists for standard genome sequencing and annotation.</title>
        <authorList>
            <consortium name="The Broad Institute Genomics Platform"/>
            <consortium name="The Broad Institute Genome Sequencing Center for Infectious Disease"/>
            <person name="Wu L."/>
            <person name="Ma J."/>
        </authorList>
    </citation>
    <scope>NUCLEOTIDE SEQUENCE [LARGE SCALE GENOMIC DNA]</scope>
    <source>
        <strain evidence="3">CCUG 46385</strain>
    </source>
</reference>
<sequence>MKRLYCKNEKKSHDYGADLIISKNGETIAVQAKRYRNKVGIKAIQEAVASMKVYSCNRAMVITNSYYTKSALELATGNQ</sequence>
<name>A0ABV9QI26_9FIRM</name>
<dbReference type="InterPro" id="IPR011856">
    <property type="entry name" value="tRNA_endonuc-like_dom_sf"/>
</dbReference>
<keyword evidence="2" id="KW-0378">Hydrolase</keyword>
<dbReference type="InterPro" id="IPR011335">
    <property type="entry name" value="Restrct_endonuc-II-like"/>
</dbReference>
<keyword evidence="2" id="KW-0255">Endonuclease</keyword>
<dbReference type="Pfam" id="PF04471">
    <property type="entry name" value="Mrr_cat"/>
    <property type="match status" value="1"/>
</dbReference>
<feature type="domain" description="Restriction endonuclease type IV Mrr" evidence="1">
    <location>
        <begin position="8"/>
        <end position="77"/>
    </location>
</feature>
<evidence type="ECO:0000313" key="2">
    <source>
        <dbReference type="EMBL" id="MFC4803452.1"/>
    </source>
</evidence>
<dbReference type="InterPro" id="IPR052906">
    <property type="entry name" value="Type_IV_Methyl-Rstrct_Enzyme"/>
</dbReference>
<gene>
    <name evidence="2" type="ORF">ACFO4R_00005</name>
</gene>
<dbReference type="SUPFAM" id="SSF52980">
    <property type="entry name" value="Restriction endonuclease-like"/>
    <property type="match status" value="1"/>
</dbReference>
<dbReference type="RefSeq" id="WP_379786890.1">
    <property type="nucleotide sequence ID" value="NZ_JBHSHL010000001.1"/>
</dbReference>
<dbReference type="GO" id="GO:0004519">
    <property type="term" value="F:endonuclease activity"/>
    <property type="evidence" value="ECO:0007669"/>
    <property type="project" value="UniProtKB-KW"/>
</dbReference>
<dbReference type="PANTHER" id="PTHR30015:SF6">
    <property type="entry name" value="SLL1429 PROTEIN"/>
    <property type="match status" value="1"/>
</dbReference>
<keyword evidence="3" id="KW-1185">Reference proteome</keyword>
<dbReference type="EMBL" id="JBHSHL010000001">
    <property type="protein sequence ID" value="MFC4803452.1"/>
    <property type="molecule type" value="Genomic_DNA"/>
</dbReference>
<comment type="caution">
    <text evidence="2">The sequence shown here is derived from an EMBL/GenBank/DDBJ whole genome shotgun (WGS) entry which is preliminary data.</text>
</comment>
<organism evidence="2 3">
    <name type="scientific">Filifactor villosus</name>
    <dbReference type="NCBI Taxonomy" id="29374"/>
    <lineage>
        <taxon>Bacteria</taxon>
        <taxon>Bacillati</taxon>
        <taxon>Bacillota</taxon>
        <taxon>Clostridia</taxon>
        <taxon>Peptostreptococcales</taxon>
        <taxon>Filifactoraceae</taxon>
        <taxon>Filifactor</taxon>
    </lineage>
</organism>
<accession>A0ABV9QI26</accession>